<evidence type="ECO:0000313" key="2">
    <source>
        <dbReference type="Proteomes" id="UP000704712"/>
    </source>
</evidence>
<dbReference type="Proteomes" id="UP000704712">
    <property type="component" value="Unassembled WGS sequence"/>
</dbReference>
<organism evidence="1 2">
    <name type="scientific">Phytophthora infestans</name>
    <name type="common">Potato late blight agent</name>
    <name type="synonym">Botrytis infestans</name>
    <dbReference type="NCBI Taxonomy" id="4787"/>
    <lineage>
        <taxon>Eukaryota</taxon>
        <taxon>Sar</taxon>
        <taxon>Stramenopiles</taxon>
        <taxon>Oomycota</taxon>
        <taxon>Peronosporomycetes</taxon>
        <taxon>Peronosporales</taxon>
        <taxon>Peronosporaceae</taxon>
        <taxon>Phytophthora</taxon>
    </lineage>
</organism>
<reference evidence="1" key="1">
    <citation type="submission" date="2020-03" db="EMBL/GenBank/DDBJ databases">
        <title>Hybrid Assembly of Korean Phytophthora infestans isolates.</title>
        <authorList>
            <person name="Prokchorchik M."/>
            <person name="Lee Y."/>
            <person name="Seo J."/>
            <person name="Cho J.-H."/>
            <person name="Park Y.-E."/>
            <person name="Jang D.-C."/>
            <person name="Im J.-S."/>
            <person name="Choi J.-G."/>
            <person name="Park H.-J."/>
            <person name="Lee G.-B."/>
            <person name="Lee Y.-G."/>
            <person name="Hong S.-Y."/>
            <person name="Cho K."/>
            <person name="Sohn K.H."/>
        </authorList>
    </citation>
    <scope>NUCLEOTIDE SEQUENCE</scope>
    <source>
        <strain evidence="1">KR_2_A2</strain>
    </source>
</reference>
<sequence>STSLAIKNNTAVQGYQVFANQQLARLQKTSDTRLIPTVRAALFILTNVVENSFASTVLRLTAIEESLRSTHTLISSLVGGRFQLAEQLDEPVPYRIARGLKSVIEVWTENTKGVAE</sequence>
<proteinExistence type="predicted"/>
<accession>A0A8S9UUN0</accession>
<evidence type="ECO:0000313" key="1">
    <source>
        <dbReference type="EMBL" id="KAF4142709.1"/>
    </source>
</evidence>
<feature type="non-terminal residue" evidence="1">
    <location>
        <position position="1"/>
    </location>
</feature>
<dbReference type="AlphaFoldDB" id="A0A8S9UUN0"/>
<comment type="caution">
    <text evidence="1">The sequence shown here is derived from an EMBL/GenBank/DDBJ whole genome shotgun (WGS) entry which is preliminary data.</text>
</comment>
<protein>
    <submittedName>
        <fullName evidence="1">Uncharacterized protein</fullName>
    </submittedName>
</protein>
<name>A0A8S9UUN0_PHYIN</name>
<gene>
    <name evidence="1" type="ORF">GN958_ATG08101</name>
</gene>
<dbReference type="EMBL" id="JAACNO010001157">
    <property type="protein sequence ID" value="KAF4142709.1"/>
    <property type="molecule type" value="Genomic_DNA"/>
</dbReference>